<dbReference type="RefSeq" id="WP_140585773.1">
    <property type="nucleotide sequence ID" value="NZ_SDPH01000002.1"/>
</dbReference>
<reference evidence="1 2" key="1">
    <citation type="submission" date="2019-01" db="EMBL/GenBank/DDBJ databases">
        <title>Comparative genomic analysis identifies haemin-independent Haemophilus haemolyticus: a formal re-classification of Haemophilus intermedius.</title>
        <authorList>
            <person name="Harris T.M."/>
            <person name="Price E.P."/>
            <person name="Sarovich D.S."/>
            <person name="Norskov-Lauritsen N."/>
            <person name="Beissbarth J."/>
            <person name="Chang A.B."/>
            <person name="Smith-Vaughan H.C."/>
        </authorList>
    </citation>
    <scope>NUCLEOTIDE SEQUENCE [LARGE SCALE GENOMIC DNA]</scope>
    <source>
        <strain evidence="1 2">CCUG 15949</strain>
    </source>
</reference>
<accession>A0ABY2YQJ5</accession>
<keyword evidence="2" id="KW-1185">Reference proteome</keyword>
<proteinExistence type="predicted"/>
<protein>
    <submittedName>
        <fullName evidence="1">Excisionase</fullName>
    </submittedName>
</protein>
<name>A0ABY2YQJ5_HAEHA</name>
<dbReference type="Proteomes" id="UP000318353">
    <property type="component" value="Unassembled WGS sequence"/>
</dbReference>
<gene>
    <name evidence="1" type="ORF">EUX50_01680</name>
</gene>
<sequence length="72" mass="8589">MENIIIIIPAKTIPITKYCEIFGLNLAQINRRLERGIWQKDIHVLQVEGCKERFIDLEEFDKWARKNKIHVV</sequence>
<evidence type="ECO:0000313" key="1">
    <source>
        <dbReference type="EMBL" id="TPH07515.1"/>
    </source>
</evidence>
<organism evidence="1 2">
    <name type="scientific">Haemophilus haemolyticus</name>
    <dbReference type="NCBI Taxonomy" id="726"/>
    <lineage>
        <taxon>Bacteria</taxon>
        <taxon>Pseudomonadati</taxon>
        <taxon>Pseudomonadota</taxon>
        <taxon>Gammaproteobacteria</taxon>
        <taxon>Pasteurellales</taxon>
        <taxon>Pasteurellaceae</taxon>
        <taxon>Haemophilus</taxon>
    </lineage>
</organism>
<dbReference type="EMBL" id="SDPH01000002">
    <property type="protein sequence ID" value="TPH07515.1"/>
    <property type="molecule type" value="Genomic_DNA"/>
</dbReference>
<comment type="caution">
    <text evidence="1">The sequence shown here is derived from an EMBL/GenBank/DDBJ whole genome shotgun (WGS) entry which is preliminary data.</text>
</comment>
<evidence type="ECO:0000313" key="2">
    <source>
        <dbReference type="Proteomes" id="UP000318353"/>
    </source>
</evidence>